<sequence length="417" mass="46994">MDVRDNLYQRVPLRAEECDSKTSLAEDYKTYVEYYTADRLPKIRCHCGRVKCLAALITGVLVIVLIFSSYRGHTGQAMEVQTPMKSLGGELHCDEEIIRPSLTIPTNVNQVRPADIKVVAAMGDSITAATYSKNFEEEHRKTVYPGNSYISGGDGTLQDQITVGKILRELNHGIMGLSQGEGYKNTGFNVAISGRTSEDLPRQASELVSRMRQQGVNLAGDWKLVTIFIGTNDLQKFGCTGRTSEPISREDYKAYLVKAISFLRENLNRTIVSIIPMWNSQLAIEAHSLILDEKRLQCGDHYMEKRDILCGEYRKAAYEIQDSRMFDREDFTVVVQGFMDEITDAFRNSSGVYDKTFYAVDMFHMSKYGNAVLGKFLWNALLEPVGNKTARPNLGDDSVPLKCPTKDRPYIQTLNNR</sequence>
<organism evidence="2 3">
    <name type="scientific">Cylicocyclus nassatus</name>
    <name type="common">Nematode worm</name>
    <dbReference type="NCBI Taxonomy" id="53992"/>
    <lineage>
        <taxon>Eukaryota</taxon>
        <taxon>Metazoa</taxon>
        <taxon>Ecdysozoa</taxon>
        <taxon>Nematoda</taxon>
        <taxon>Chromadorea</taxon>
        <taxon>Rhabditida</taxon>
        <taxon>Rhabditina</taxon>
        <taxon>Rhabditomorpha</taxon>
        <taxon>Strongyloidea</taxon>
        <taxon>Strongylidae</taxon>
        <taxon>Cylicocyclus</taxon>
    </lineage>
</organism>
<dbReference type="InterPro" id="IPR038885">
    <property type="entry name" value="PLB1"/>
</dbReference>
<keyword evidence="1" id="KW-0812">Transmembrane</keyword>
<reference evidence="2" key="1">
    <citation type="submission" date="2023-07" db="EMBL/GenBank/DDBJ databases">
        <authorList>
            <consortium name="CYATHOMIX"/>
        </authorList>
    </citation>
    <scope>NUCLEOTIDE SEQUENCE</scope>
    <source>
        <strain evidence="2">N/A</strain>
    </source>
</reference>
<dbReference type="Gene3D" id="3.40.50.1110">
    <property type="entry name" value="SGNH hydrolase"/>
    <property type="match status" value="1"/>
</dbReference>
<dbReference type="InterPro" id="IPR036514">
    <property type="entry name" value="SGNH_hydro_sf"/>
</dbReference>
<dbReference type="InterPro" id="IPR001087">
    <property type="entry name" value="GDSL"/>
</dbReference>
<feature type="transmembrane region" description="Helical" evidence="1">
    <location>
        <begin position="52"/>
        <end position="70"/>
    </location>
</feature>
<evidence type="ECO:0000256" key="1">
    <source>
        <dbReference type="SAM" id="Phobius"/>
    </source>
</evidence>
<gene>
    <name evidence="2" type="ORF">CYNAS_LOCUS1767</name>
</gene>
<protein>
    <submittedName>
        <fullName evidence="2">Uncharacterized protein</fullName>
    </submittedName>
</protein>
<dbReference type="PANTHER" id="PTHR21325:SF26">
    <property type="entry name" value="LIPASE_GDSL DOMAIN-CONTAINING PROTEIN"/>
    <property type="match status" value="1"/>
</dbReference>
<dbReference type="GO" id="GO:0004620">
    <property type="term" value="F:phospholipase activity"/>
    <property type="evidence" value="ECO:0007669"/>
    <property type="project" value="InterPro"/>
</dbReference>
<dbReference type="AlphaFoldDB" id="A0AA36DNG6"/>
<accession>A0AA36DNG6</accession>
<evidence type="ECO:0000313" key="3">
    <source>
        <dbReference type="Proteomes" id="UP001176961"/>
    </source>
</evidence>
<dbReference type="GO" id="GO:0006644">
    <property type="term" value="P:phospholipid metabolic process"/>
    <property type="evidence" value="ECO:0007669"/>
    <property type="project" value="TreeGrafter"/>
</dbReference>
<dbReference type="Proteomes" id="UP001176961">
    <property type="component" value="Unassembled WGS sequence"/>
</dbReference>
<dbReference type="Pfam" id="PF00657">
    <property type="entry name" value="Lipase_GDSL"/>
    <property type="match status" value="1"/>
</dbReference>
<evidence type="ECO:0000313" key="2">
    <source>
        <dbReference type="EMBL" id="CAJ0589784.1"/>
    </source>
</evidence>
<dbReference type="EMBL" id="CATQJL010000001">
    <property type="protein sequence ID" value="CAJ0589784.1"/>
    <property type="molecule type" value="Genomic_DNA"/>
</dbReference>
<keyword evidence="1" id="KW-0472">Membrane</keyword>
<dbReference type="PANTHER" id="PTHR21325">
    <property type="entry name" value="PHOSPHOLIPASE B, PLB1"/>
    <property type="match status" value="1"/>
</dbReference>
<name>A0AA36DNG6_CYLNA</name>
<proteinExistence type="predicted"/>
<keyword evidence="1" id="KW-1133">Transmembrane helix</keyword>
<comment type="caution">
    <text evidence="2">The sequence shown here is derived from an EMBL/GenBank/DDBJ whole genome shotgun (WGS) entry which is preliminary data.</text>
</comment>
<dbReference type="SUPFAM" id="SSF52266">
    <property type="entry name" value="SGNH hydrolase"/>
    <property type="match status" value="1"/>
</dbReference>
<keyword evidence="3" id="KW-1185">Reference proteome</keyword>